<dbReference type="CDD" id="cd00081">
    <property type="entry name" value="Hint"/>
    <property type="match status" value="1"/>
</dbReference>
<dbReference type="InterPro" id="IPR011049">
    <property type="entry name" value="Serralysin-like_metalloprot_C"/>
</dbReference>
<dbReference type="InterPro" id="IPR002126">
    <property type="entry name" value="Cadherin-like_dom"/>
</dbReference>
<proteinExistence type="predicted"/>
<dbReference type="Pfam" id="PF00353">
    <property type="entry name" value="HemolysinCabind"/>
    <property type="match status" value="6"/>
</dbReference>
<protein>
    <submittedName>
        <fullName evidence="4">Ca2+-binding RTX toxin-like protein</fullName>
    </submittedName>
</protein>
<dbReference type="GO" id="GO:0016020">
    <property type="term" value="C:membrane"/>
    <property type="evidence" value="ECO:0007669"/>
    <property type="project" value="InterPro"/>
</dbReference>
<gene>
    <name evidence="4" type="ORF">C8N34_101164</name>
</gene>
<dbReference type="PANTHER" id="PTHR38340:SF1">
    <property type="entry name" value="S-LAYER PROTEIN"/>
    <property type="match status" value="1"/>
</dbReference>
<dbReference type="InterPro" id="IPR013320">
    <property type="entry name" value="ConA-like_dom_sf"/>
</dbReference>
<dbReference type="Gene3D" id="2.60.40.3440">
    <property type="match status" value="2"/>
</dbReference>
<reference evidence="4 5" key="1">
    <citation type="submission" date="2018-04" db="EMBL/GenBank/DDBJ databases">
        <title>Genomic Encyclopedia of Archaeal and Bacterial Type Strains, Phase II (KMG-II): from individual species to whole genera.</title>
        <authorList>
            <person name="Goeker M."/>
        </authorList>
    </citation>
    <scope>NUCLEOTIDE SEQUENCE [LARGE SCALE GENOMIC DNA]</scope>
    <source>
        <strain evidence="4 5">DSM 21823</strain>
    </source>
</reference>
<evidence type="ECO:0000256" key="2">
    <source>
        <dbReference type="ARBA" id="ARBA00022525"/>
    </source>
</evidence>
<dbReference type="GO" id="GO:0007156">
    <property type="term" value="P:homophilic cell adhesion via plasma membrane adhesion molecules"/>
    <property type="evidence" value="ECO:0007669"/>
    <property type="project" value="InterPro"/>
</dbReference>
<dbReference type="PRINTS" id="PR00313">
    <property type="entry name" value="CABNDNGRPT"/>
</dbReference>
<dbReference type="SUPFAM" id="SSF51120">
    <property type="entry name" value="beta-Roll"/>
    <property type="match status" value="2"/>
</dbReference>
<feature type="domain" description="Cadherin" evidence="3">
    <location>
        <begin position="219"/>
        <end position="326"/>
    </location>
</feature>
<comment type="caution">
    <text evidence="4">The sequence shown here is derived from an EMBL/GenBank/DDBJ whole genome shotgun (WGS) entry which is preliminary data.</text>
</comment>
<dbReference type="RefSeq" id="WP_108126910.1">
    <property type="nucleotide sequence ID" value="NZ_QBKP01000001.1"/>
</dbReference>
<dbReference type="GO" id="GO:0016539">
    <property type="term" value="P:intein-mediated protein splicing"/>
    <property type="evidence" value="ECO:0007669"/>
    <property type="project" value="InterPro"/>
</dbReference>
<dbReference type="AlphaFoldDB" id="A0A2T6BB57"/>
<dbReference type="EMBL" id="QBKP01000001">
    <property type="protein sequence ID" value="PTX53252.1"/>
    <property type="molecule type" value="Genomic_DNA"/>
</dbReference>
<dbReference type="NCBIfam" id="NF012211">
    <property type="entry name" value="tand_rpt_95"/>
    <property type="match status" value="2"/>
</dbReference>
<sequence length="956" mass="100960">MPVFALYNFEDTDTHARDSALDNGAQDGIYLNGATSDGTRAVLDGDNDLVKIYPNPAFQLDRGTLEIQFSSSENPVSGTQTILSRDSVGETPGGYRVELLDDGSIVITHETDTSSTVFTTGPGFSAPGDEIKLTYSWDAANGGHLDLENFTQGTSFDDAVPPGLTMDQSSEGIDQPWMIGAGQAHSNPNMLNNIDQHFAGSVEYFSISDTVDNQSQDPVANPDTAETDEDVPVDIDVLTNDTDPQGQTLTVTTGSATNGTVTVNPDGTLHYVPNADFNGTDTITYEIRDPDGNTATSTVTVTVNPVNDAPDAVNDHANTDAGTPVVIAVLANDTDVDNDPLSVVSAGTSPDGTVTVNADGTITFTPNAGFSGDATFEYTITDPDGLTDTATVTVTVAPPPRDGWVDGTAGNDLIDTSYTGDPDGDRIDANDAIIPGDDPNDDRVRAGEGDDTVYSGLGDDTVFAGAGNDLVYGGPGDDSIVGWDGDDTIYGGNGRDIVRGGQGNDLIDTSATGIPRPDMGYPGLYPDDANPFNDMDTVYGGDGNDTIRTGDDADLIYGGDENDLIDGGIDADTIYGGRDDDTVIGGEGSDLIHLGHGDDLAYGGLDPSYPDELNIPDATDLRPDNGMDTIYGGLGNDTIFGMDDNDVLYGGVGNDMLDGGIDQDTIYGDEGNDTILGGEGADSLSGGDDRDTFVIGSANDGIGDVIDGGEGGDDYDTLDLRSAGPLVVHYAADNPENGTVDFLDADGNVTGTMTFTNIENVIPCFTPGTLIATPRGEVPVEELKAGDRVITRDNGIQQIRWVGQKALNWTDLSLNPHLKPILIRKGSLGNGLPERDMMVSPNHRVLVANDRTALYFDEHEVLVAAKHLVAGRGVHEVDSMGTTYIHFMFDRHEVVLSNGAWTESFQPGDYTLNGMGNAQRNEIYELFPELKSDVGREAYGAARRTLKKHEARLLVK</sequence>
<dbReference type="Pfam" id="PF13403">
    <property type="entry name" value="Hint_2"/>
    <property type="match status" value="1"/>
</dbReference>
<dbReference type="GO" id="GO:0005576">
    <property type="term" value="C:extracellular region"/>
    <property type="evidence" value="ECO:0007669"/>
    <property type="project" value="UniProtKB-SubCell"/>
</dbReference>
<dbReference type="InterPro" id="IPR028992">
    <property type="entry name" value="Hedgehog/Intein_dom"/>
</dbReference>
<dbReference type="Proteomes" id="UP000244224">
    <property type="component" value="Unassembled WGS sequence"/>
</dbReference>
<evidence type="ECO:0000313" key="4">
    <source>
        <dbReference type="EMBL" id="PTX53252.1"/>
    </source>
</evidence>
<evidence type="ECO:0000259" key="3">
    <source>
        <dbReference type="PROSITE" id="PS50268"/>
    </source>
</evidence>
<accession>A0A2T6BB57</accession>
<comment type="subcellular location">
    <subcellularLocation>
        <location evidence="1">Secreted</location>
    </subcellularLocation>
</comment>
<dbReference type="PANTHER" id="PTHR38340">
    <property type="entry name" value="S-LAYER PROTEIN"/>
    <property type="match status" value="1"/>
</dbReference>
<dbReference type="PROSITE" id="PS50817">
    <property type="entry name" value="INTEIN_N_TER"/>
    <property type="match status" value="1"/>
</dbReference>
<organism evidence="4 5">
    <name type="scientific">Gemmobacter caeni</name>
    <dbReference type="NCBI Taxonomy" id="589035"/>
    <lineage>
        <taxon>Bacteria</taxon>
        <taxon>Pseudomonadati</taxon>
        <taxon>Pseudomonadota</taxon>
        <taxon>Alphaproteobacteria</taxon>
        <taxon>Rhodobacterales</taxon>
        <taxon>Paracoccaceae</taxon>
        <taxon>Gemmobacter</taxon>
    </lineage>
</organism>
<dbReference type="Gene3D" id="2.150.10.10">
    <property type="entry name" value="Serralysin-like metalloprotease, C-terminal"/>
    <property type="match status" value="2"/>
</dbReference>
<dbReference type="GO" id="GO:0005509">
    <property type="term" value="F:calcium ion binding"/>
    <property type="evidence" value="ECO:0007669"/>
    <property type="project" value="InterPro"/>
</dbReference>
<keyword evidence="2" id="KW-0964">Secreted</keyword>
<dbReference type="SUPFAM" id="SSF49899">
    <property type="entry name" value="Concanavalin A-like lectins/glucanases"/>
    <property type="match status" value="1"/>
</dbReference>
<dbReference type="Pfam" id="PF17963">
    <property type="entry name" value="Big_9"/>
    <property type="match status" value="2"/>
</dbReference>
<dbReference type="InterPro" id="IPR006141">
    <property type="entry name" value="Intein_N"/>
</dbReference>
<dbReference type="InterPro" id="IPR018511">
    <property type="entry name" value="Hemolysin-typ_Ca-bd_CS"/>
</dbReference>
<evidence type="ECO:0000256" key="1">
    <source>
        <dbReference type="ARBA" id="ARBA00004613"/>
    </source>
</evidence>
<name>A0A2T6BB57_9RHOB</name>
<dbReference type="InterPro" id="IPR001343">
    <property type="entry name" value="Hemolysn_Ca-bd"/>
</dbReference>
<dbReference type="PROSITE" id="PS50268">
    <property type="entry name" value="CADHERIN_2"/>
    <property type="match status" value="1"/>
</dbReference>
<keyword evidence="5" id="KW-1185">Reference proteome</keyword>
<dbReference type="OrthoDB" id="6305173at2"/>
<dbReference type="SUPFAM" id="SSF51294">
    <property type="entry name" value="Hedgehog/intein (Hint) domain"/>
    <property type="match status" value="1"/>
</dbReference>
<dbReference type="PROSITE" id="PS00330">
    <property type="entry name" value="HEMOLYSIN_CALCIUM"/>
    <property type="match status" value="3"/>
</dbReference>
<dbReference type="InterPro" id="IPR036844">
    <property type="entry name" value="Hint_dom_sf"/>
</dbReference>
<evidence type="ECO:0000313" key="5">
    <source>
        <dbReference type="Proteomes" id="UP000244224"/>
    </source>
</evidence>
<dbReference type="InterPro" id="IPR050557">
    <property type="entry name" value="RTX_toxin/Mannuronan_C5-epim"/>
</dbReference>
<dbReference type="Gene3D" id="2.170.16.10">
    <property type="entry name" value="Hedgehog/Intein (Hint) domain"/>
    <property type="match status" value="1"/>
</dbReference>